<dbReference type="Gene3D" id="2.60.120.290">
    <property type="entry name" value="Spermadhesin, CUB domain"/>
    <property type="match status" value="2"/>
</dbReference>
<evidence type="ECO:0000313" key="6">
    <source>
        <dbReference type="Proteomes" id="UP000314986"/>
    </source>
</evidence>
<feature type="domain" description="CUB" evidence="4">
    <location>
        <begin position="28"/>
        <end position="132"/>
    </location>
</feature>
<keyword evidence="6" id="KW-1185">Reference proteome</keyword>
<dbReference type="FunFam" id="2.60.120.290:FF:000001">
    <property type="entry name" value="CUB and sushi domain-containing protein 3 isoform X1"/>
    <property type="match status" value="1"/>
</dbReference>
<dbReference type="Ensembl" id="ENSCMIT00000039623.1">
    <property type="protein sequence ID" value="ENSCMIP00000039059.1"/>
    <property type="gene ID" value="ENSCMIG00000016376.1"/>
</dbReference>
<dbReference type="Proteomes" id="UP000314986">
    <property type="component" value="Unassembled WGS sequence"/>
</dbReference>
<dbReference type="FunFam" id="2.60.120.290:FF:000005">
    <property type="entry name" value="Procollagen C-endopeptidase enhancer 1"/>
    <property type="match status" value="1"/>
</dbReference>
<dbReference type="SMART" id="SM00042">
    <property type="entry name" value="CUB"/>
    <property type="match status" value="2"/>
</dbReference>
<comment type="caution">
    <text evidence="3">Lacks conserved residue(s) required for the propagation of feature annotation.</text>
</comment>
<dbReference type="InterPro" id="IPR000859">
    <property type="entry name" value="CUB_dom"/>
</dbReference>
<accession>A0A4W3J769</accession>
<dbReference type="PANTHER" id="PTHR24251:SF37">
    <property type="entry name" value="CUB DOMAIN-CONTAINING PROTEIN"/>
    <property type="match status" value="1"/>
</dbReference>
<reference evidence="5" key="5">
    <citation type="submission" date="2025-09" db="UniProtKB">
        <authorList>
            <consortium name="Ensembl"/>
        </authorList>
    </citation>
    <scope>IDENTIFICATION</scope>
</reference>
<name>A0A4W3J769_CALMI</name>
<dbReference type="AlphaFoldDB" id="A0A4W3J769"/>
<keyword evidence="1" id="KW-0677">Repeat</keyword>
<dbReference type="InterPro" id="IPR035914">
    <property type="entry name" value="Sperma_CUB_dom_sf"/>
</dbReference>
<feature type="disulfide bond" evidence="3">
    <location>
        <begin position="138"/>
        <end position="165"/>
    </location>
</feature>
<reference evidence="6" key="2">
    <citation type="journal article" date="2007" name="PLoS Biol.">
        <title>Survey sequencing and comparative analysis of the elephant shark (Callorhinchus milii) genome.</title>
        <authorList>
            <person name="Venkatesh B."/>
            <person name="Kirkness E.F."/>
            <person name="Loh Y.H."/>
            <person name="Halpern A.L."/>
            <person name="Lee A.P."/>
            <person name="Johnson J."/>
            <person name="Dandona N."/>
            <person name="Viswanathan L.D."/>
            <person name="Tay A."/>
            <person name="Venter J.C."/>
            <person name="Strausberg R.L."/>
            <person name="Brenner S."/>
        </authorList>
    </citation>
    <scope>NUCLEOTIDE SEQUENCE [LARGE SCALE GENOMIC DNA]</scope>
</reference>
<dbReference type="PANTHER" id="PTHR24251">
    <property type="entry name" value="OVOCHYMASE-RELATED"/>
    <property type="match status" value="1"/>
</dbReference>
<dbReference type="GeneTree" id="ENSGT00940000155701"/>
<evidence type="ECO:0000256" key="1">
    <source>
        <dbReference type="ARBA" id="ARBA00022737"/>
    </source>
</evidence>
<proteinExistence type="predicted"/>
<evidence type="ECO:0000259" key="4">
    <source>
        <dbReference type="PROSITE" id="PS01180"/>
    </source>
</evidence>
<dbReference type="CDD" id="cd00041">
    <property type="entry name" value="CUB"/>
    <property type="match status" value="2"/>
</dbReference>
<reference evidence="5" key="4">
    <citation type="submission" date="2025-08" db="UniProtKB">
        <authorList>
            <consortium name="Ensembl"/>
        </authorList>
    </citation>
    <scope>IDENTIFICATION</scope>
</reference>
<organism evidence="5 6">
    <name type="scientific">Callorhinchus milii</name>
    <name type="common">Ghost shark</name>
    <dbReference type="NCBI Taxonomy" id="7868"/>
    <lineage>
        <taxon>Eukaryota</taxon>
        <taxon>Metazoa</taxon>
        <taxon>Chordata</taxon>
        <taxon>Craniata</taxon>
        <taxon>Vertebrata</taxon>
        <taxon>Chondrichthyes</taxon>
        <taxon>Holocephali</taxon>
        <taxon>Chimaeriformes</taxon>
        <taxon>Callorhinchidae</taxon>
        <taxon>Callorhinchus</taxon>
    </lineage>
</organism>
<dbReference type="SUPFAM" id="SSF49854">
    <property type="entry name" value="Spermadhesin, CUB domain"/>
    <property type="match status" value="2"/>
</dbReference>
<evidence type="ECO:0000256" key="3">
    <source>
        <dbReference type="PROSITE-ProRule" id="PRU00059"/>
    </source>
</evidence>
<dbReference type="Pfam" id="PF00431">
    <property type="entry name" value="CUB"/>
    <property type="match status" value="2"/>
</dbReference>
<reference evidence="6" key="1">
    <citation type="journal article" date="2006" name="Science">
        <title>Ancient noncoding elements conserved in the human genome.</title>
        <authorList>
            <person name="Venkatesh B."/>
            <person name="Kirkness E.F."/>
            <person name="Loh Y.H."/>
            <person name="Halpern A.L."/>
            <person name="Lee A.P."/>
            <person name="Johnson J."/>
            <person name="Dandona N."/>
            <person name="Viswanathan L.D."/>
            <person name="Tay A."/>
            <person name="Venter J.C."/>
            <person name="Strausberg R.L."/>
            <person name="Brenner S."/>
        </authorList>
    </citation>
    <scope>NUCLEOTIDE SEQUENCE [LARGE SCALE GENOMIC DNA]</scope>
</reference>
<keyword evidence="2 3" id="KW-1015">Disulfide bond</keyword>
<protein>
    <recommendedName>
        <fullName evidence="4">CUB domain-containing protein</fullName>
    </recommendedName>
</protein>
<dbReference type="PROSITE" id="PS01180">
    <property type="entry name" value="CUB"/>
    <property type="match status" value="2"/>
</dbReference>
<feature type="domain" description="CUB" evidence="4">
    <location>
        <begin position="138"/>
        <end position="251"/>
    </location>
</feature>
<sequence length="280" mass="30913">MATSNVRILSIITMRLSFTKCKILQITCGSNLRGPSGIITSPNYPVQYENNAHCVWVITTTDPEKVSFFLEMMSVPCGLGIHDGMADSTVLGTFSGDDMPSQLASNGHVARLEFQSDHSTTGRGFNITYTSTFGIAVCLSVSFHSPSGIILSPGWPGYYKDSLNCEWVIEARPRHTIKITFDRCVRTLLTEVNYDTLEVRDGSVNSAPLIGEYHGTQAPQFLISTGNFMYLIFMTDNSRSSVGFQIRYESKFASCPVYALSPKGTQPAYLISESVRHRLS</sequence>
<evidence type="ECO:0000313" key="5">
    <source>
        <dbReference type="Ensembl" id="ENSCMIP00000039059.1"/>
    </source>
</evidence>
<evidence type="ECO:0000256" key="2">
    <source>
        <dbReference type="ARBA" id="ARBA00023157"/>
    </source>
</evidence>
<reference evidence="6" key="3">
    <citation type="journal article" date="2014" name="Nature">
        <title>Elephant shark genome provides unique insights into gnathostome evolution.</title>
        <authorList>
            <consortium name="International Elephant Shark Genome Sequencing Consortium"/>
            <person name="Venkatesh B."/>
            <person name="Lee A.P."/>
            <person name="Ravi V."/>
            <person name="Maurya A.K."/>
            <person name="Lian M.M."/>
            <person name="Swann J.B."/>
            <person name="Ohta Y."/>
            <person name="Flajnik M.F."/>
            <person name="Sutoh Y."/>
            <person name="Kasahara M."/>
            <person name="Hoon S."/>
            <person name="Gangu V."/>
            <person name="Roy S.W."/>
            <person name="Irimia M."/>
            <person name="Korzh V."/>
            <person name="Kondrychyn I."/>
            <person name="Lim Z.W."/>
            <person name="Tay B.H."/>
            <person name="Tohari S."/>
            <person name="Kong K.W."/>
            <person name="Ho S."/>
            <person name="Lorente-Galdos B."/>
            <person name="Quilez J."/>
            <person name="Marques-Bonet T."/>
            <person name="Raney B.J."/>
            <person name="Ingham P.W."/>
            <person name="Tay A."/>
            <person name="Hillier L.W."/>
            <person name="Minx P."/>
            <person name="Boehm T."/>
            <person name="Wilson R.K."/>
            <person name="Brenner S."/>
            <person name="Warren W.C."/>
        </authorList>
    </citation>
    <scope>NUCLEOTIDE SEQUENCE [LARGE SCALE GENOMIC DNA]</scope>
</reference>